<dbReference type="PANTHER" id="PTHR30290">
    <property type="entry name" value="PERIPLASMIC BINDING COMPONENT OF ABC TRANSPORTER"/>
    <property type="match status" value="1"/>
</dbReference>
<accession>Q1QWD3</accession>
<evidence type="ECO:0000256" key="3">
    <source>
        <dbReference type="ARBA" id="ARBA00022729"/>
    </source>
</evidence>
<dbReference type="GO" id="GO:0030288">
    <property type="term" value="C:outer membrane-bounded periplasmic space"/>
    <property type="evidence" value="ECO:0007669"/>
    <property type="project" value="UniProtKB-ARBA"/>
</dbReference>
<dbReference type="eggNOG" id="COG0747">
    <property type="taxonomic scope" value="Bacteria"/>
</dbReference>
<keyword evidence="8" id="KW-1185">Reference proteome</keyword>
<dbReference type="Gene3D" id="3.10.105.10">
    <property type="entry name" value="Dipeptide-binding Protein, Domain 3"/>
    <property type="match status" value="1"/>
</dbReference>
<dbReference type="HOGENOM" id="CLU_017028_7_4_6"/>
<dbReference type="Proteomes" id="UP000000239">
    <property type="component" value="Chromosome"/>
</dbReference>
<name>Q1QWD3_CHRI1</name>
<sequence>MIDKKTLLASLLGASVVLPLPALAQEDAGDPVTLRMAYDADPVSLDIHEQLSGGILQLSHLTHDPLVRWTKDVKFEPRLATDWERIDDTTMRFTLRDGVTFHTGNDFTAKDVVWTIERLKRSADFKAIFDPIASAKAIDEHTVEIKTHKPYPLVLNLATYIFPMDSEYYTGETEDGDPKDEIVKNGDSFASRHSSGTGPYEVVSRQQGVKVEFERFDDYWDQDSPGNVDRIVLTPIGENATRVSALLSGDVDFIAPVPPNDLERVEADQNVELTTMSGTRIILMQLNQKRVEAFQDPRVRQAFNYAVNQEAIADRLMKGFATPAAQLSPKGYDGYNDSLTPRYDVEKAKELMKEAGYEDGFSVSMMAPNNRYVNDAKIAQAVATMLSRINVDVDLKTLPKAQYWGEFDDRAADIMMIGWHADTEDSANLFQYLTECPDPETGAGQYNAANYCNPELDEKVAQANVETDRAKRAEMLQAVEKALYEDAAFMPLHWQDLAWASKNNVKLEPVVNVMNFPYLGDLVVEQ</sequence>
<comment type="similarity">
    <text evidence="1">Belongs to the bacterial solute-binding protein 5 family.</text>
</comment>
<keyword evidence="3 5" id="KW-0732">Signal</keyword>
<keyword evidence="2" id="KW-0813">Transport</keyword>
<dbReference type="GeneID" id="95334589"/>
<dbReference type="CDD" id="cd08498">
    <property type="entry name" value="PBP2_NikA_DppA_OppA_like_2"/>
    <property type="match status" value="1"/>
</dbReference>
<dbReference type="EMBL" id="CP000285">
    <property type="protein sequence ID" value="ABE59225.1"/>
    <property type="molecule type" value="Genomic_DNA"/>
</dbReference>
<evidence type="ECO:0000313" key="8">
    <source>
        <dbReference type="Proteomes" id="UP000000239"/>
    </source>
</evidence>
<reference evidence="7 8" key="1">
    <citation type="journal article" date="2011" name="Stand. Genomic Sci.">
        <title>Complete genome sequence of the halophilic and highly halotolerant Chromohalobacter salexigens type strain (1H11(T)).</title>
        <authorList>
            <person name="Copeland A."/>
            <person name="O'Connor K."/>
            <person name="Lucas S."/>
            <person name="Lapidus A."/>
            <person name="Berry K.W."/>
            <person name="Detter J.C."/>
            <person name="Del Rio T.G."/>
            <person name="Hammon N."/>
            <person name="Dalin E."/>
            <person name="Tice H."/>
            <person name="Pitluck S."/>
            <person name="Bruce D."/>
            <person name="Goodwin L."/>
            <person name="Han C."/>
            <person name="Tapia R."/>
            <person name="Saunders E."/>
            <person name="Schmutz J."/>
            <person name="Brettin T."/>
            <person name="Larimer F."/>
            <person name="Land M."/>
            <person name="Hauser L."/>
            <person name="Vargas C."/>
            <person name="Nieto J.J."/>
            <person name="Kyrpides N.C."/>
            <person name="Ivanova N."/>
            <person name="Goker M."/>
            <person name="Klenk H.P."/>
            <person name="Csonka L.N."/>
            <person name="Woyke T."/>
        </authorList>
    </citation>
    <scope>NUCLEOTIDE SEQUENCE [LARGE SCALE GENOMIC DNA]</scope>
    <source>
        <strain evidence="8">ATCC BAA-138 / DSM 3043 / CIP 106854 / NCIMB 13768 / 1H11</strain>
    </source>
</reference>
<dbReference type="Gene3D" id="3.40.190.10">
    <property type="entry name" value="Periplasmic binding protein-like II"/>
    <property type="match status" value="1"/>
</dbReference>
<dbReference type="Gene3D" id="3.90.76.10">
    <property type="entry name" value="Dipeptide-binding Protein, Domain 1"/>
    <property type="match status" value="1"/>
</dbReference>
<feature type="signal peptide" evidence="5">
    <location>
        <begin position="1"/>
        <end position="24"/>
    </location>
</feature>
<feature type="domain" description="Solute-binding protein family 5" evidence="6">
    <location>
        <begin position="74"/>
        <end position="436"/>
    </location>
</feature>
<gene>
    <name evidence="7" type="ordered locus">Csal_1873</name>
</gene>
<evidence type="ECO:0000256" key="4">
    <source>
        <dbReference type="SAM" id="MobiDB-lite"/>
    </source>
</evidence>
<evidence type="ECO:0000313" key="7">
    <source>
        <dbReference type="EMBL" id="ABE59225.1"/>
    </source>
</evidence>
<dbReference type="RefSeq" id="WP_011507171.1">
    <property type="nucleotide sequence ID" value="NC_007963.1"/>
</dbReference>
<evidence type="ECO:0000259" key="6">
    <source>
        <dbReference type="Pfam" id="PF00496"/>
    </source>
</evidence>
<dbReference type="InterPro" id="IPR000914">
    <property type="entry name" value="SBP_5_dom"/>
</dbReference>
<dbReference type="GO" id="GO:1904680">
    <property type="term" value="F:peptide transmembrane transporter activity"/>
    <property type="evidence" value="ECO:0007669"/>
    <property type="project" value="TreeGrafter"/>
</dbReference>
<evidence type="ECO:0000256" key="2">
    <source>
        <dbReference type="ARBA" id="ARBA00022448"/>
    </source>
</evidence>
<dbReference type="KEGG" id="csa:Csal_1873"/>
<evidence type="ECO:0000256" key="1">
    <source>
        <dbReference type="ARBA" id="ARBA00005695"/>
    </source>
</evidence>
<dbReference type="SUPFAM" id="SSF53850">
    <property type="entry name" value="Periplasmic binding protein-like II"/>
    <property type="match status" value="1"/>
</dbReference>
<dbReference type="PANTHER" id="PTHR30290:SF9">
    <property type="entry name" value="OLIGOPEPTIDE-BINDING PROTEIN APPA"/>
    <property type="match status" value="1"/>
</dbReference>
<feature type="chain" id="PRO_5004196036" evidence="5">
    <location>
        <begin position="25"/>
        <end position="526"/>
    </location>
</feature>
<dbReference type="OrthoDB" id="9801912at2"/>
<feature type="region of interest" description="Disordered" evidence="4">
    <location>
        <begin position="171"/>
        <end position="200"/>
    </location>
</feature>
<dbReference type="PIRSF" id="PIRSF002741">
    <property type="entry name" value="MppA"/>
    <property type="match status" value="1"/>
</dbReference>
<evidence type="ECO:0000256" key="5">
    <source>
        <dbReference type="SAM" id="SignalP"/>
    </source>
</evidence>
<dbReference type="GO" id="GO:0015833">
    <property type="term" value="P:peptide transport"/>
    <property type="evidence" value="ECO:0007669"/>
    <property type="project" value="TreeGrafter"/>
</dbReference>
<protein>
    <submittedName>
        <fullName evidence="7">Extracellular solute-binding protein, family 5</fullName>
    </submittedName>
</protein>
<organism evidence="7 8">
    <name type="scientific">Chromohalobacter israelensis (strain ATCC BAA-138 / DSM 3043 / CIP 106854 / NCIMB 13768 / 1H11)</name>
    <name type="common">Chromohalobacter salexigens</name>
    <dbReference type="NCBI Taxonomy" id="290398"/>
    <lineage>
        <taxon>Bacteria</taxon>
        <taxon>Pseudomonadati</taxon>
        <taxon>Pseudomonadota</taxon>
        <taxon>Gammaproteobacteria</taxon>
        <taxon>Oceanospirillales</taxon>
        <taxon>Halomonadaceae</taxon>
        <taxon>Chromohalobacter</taxon>
    </lineage>
</organism>
<dbReference type="InterPro" id="IPR030678">
    <property type="entry name" value="Peptide/Ni-bd"/>
</dbReference>
<dbReference type="STRING" id="290398.Csal_1873"/>
<dbReference type="GO" id="GO:0043190">
    <property type="term" value="C:ATP-binding cassette (ABC) transporter complex"/>
    <property type="evidence" value="ECO:0007669"/>
    <property type="project" value="InterPro"/>
</dbReference>
<dbReference type="AlphaFoldDB" id="Q1QWD3"/>
<dbReference type="InterPro" id="IPR039424">
    <property type="entry name" value="SBP_5"/>
</dbReference>
<dbReference type="Pfam" id="PF00496">
    <property type="entry name" value="SBP_bac_5"/>
    <property type="match status" value="1"/>
</dbReference>
<proteinExistence type="inferred from homology"/>